<name>A0A0H5C4S2_CYBJN</name>
<feature type="compositionally biased region" description="Polar residues" evidence="1">
    <location>
        <begin position="57"/>
        <end position="66"/>
    </location>
</feature>
<feature type="compositionally biased region" description="Low complexity" evidence="1">
    <location>
        <begin position="15"/>
        <end position="27"/>
    </location>
</feature>
<feature type="compositionally biased region" description="Low complexity" evidence="1">
    <location>
        <begin position="38"/>
        <end position="55"/>
    </location>
</feature>
<dbReference type="EMBL" id="CDQK01000004">
    <property type="protein sequence ID" value="CEP22988.1"/>
    <property type="molecule type" value="Genomic_DNA"/>
</dbReference>
<evidence type="ECO:0000256" key="1">
    <source>
        <dbReference type="SAM" id="MobiDB-lite"/>
    </source>
</evidence>
<proteinExistence type="predicted"/>
<sequence>MLSRTPSPAKRQALSSKDSNSLSSQKKGLVQTTLGSRSPSKSPNKSPNKSPSKSPTRAPTKSQQQVLDGGLFTKPVPKLGFKIFEDATDYTNVQRIATASICDENDVVLDKENRTPCREVKRHKRAPMKDLDIAQFPSYIHYHAHNSRLGDGATGTYLLDTKWSGDGKIVIPSYVTPPRKDRVRYITMGTNNASVKRSHSETDLQKDKAVKRLVFSIHDD</sequence>
<reference evidence="3" key="1">
    <citation type="journal article" date="2015" name="J. Biotechnol.">
        <title>The structure of the Cyberlindnera jadinii genome and its relation to Candida utilis analyzed by the occurrence of single nucleotide polymorphisms.</title>
        <authorList>
            <person name="Rupp O."/>
            <person name="Brinkrolf K."/>
            <person name="Buerth C."/>
            <person name="Kunigo M."/>
            <person name="Schneider J."/>
            <person name="Jaenicke S."/>
            <person name="Goesmann A."/>
            <person name="Puehler A."/>
            <person name="Jaeger K.-E."/>
            <person name="Ernst J.F."/>
        </authorList>
    </citation>
    <scope>NUCLEOTIDE SEQUENCE [LARGE SCALE GENOMIC DNA]</scope>
    <source>
        <strain evidence="3">ATCC 18201 / CBS 1600 / BCRC 20928 / JCM 3617 / NBRC 0987 / NRRL Y-1542</strain>
    </source>
</reference>
<dbReference type="Proteomes" id="UP000038830">
    <property type="component" value="Unassembled WGS sequence"/>
</dbReference>
<organism evidence="2 3">
    <name type="scientific">Cyberlindnera jadinii (strain ATCC 18201 / CBS 1600 / BCRC 20928 / JCM 3617 / NBRC 0987 / NRRL Y-1542)</name>
    <name type="common">Torula yeast</name>
    <name type="synonym">Candida utilis</name>
    <dbReference type="NCBI Taxonomy" id="983966"/>
    <lineage>
        <taxon>Eukaryota</taxon>
        <taxon>Fungi</taxon>
        <taxon>Dikarya</taxon>
        <taxon>Ascomycota</taxon>
        <taxon>Saccharomycotina</taxon>
        <taxon>Saccharomycetes</taxon>
        <taxon>Phaffomycetales</taxon>
        <taxon>Phaffomycetaceae</taxon>
        <taxon>Cyberlindnera</taxon>
    </lineage>
</organism>
<gene>
    <name evidence="2" type="ORF">BN1211_3470</name>
</gene>
<dbReference type="AlphaFoldDB" id="A0A0H5C4S2"/>
<protein>
    <submittedName>
        <fullName evidence="2">Uncharacterized protein</fullName>
    </submittedName>
</protein>
<feature type="region of interest" description="Disordered" evidence="1">
    <location>
        <begin position="1"/>
        <end position="71"/>
    </location>
</feature>
<accession>A0A0H5C4S2</accession>
<evidence type="ECO:0000313" key="3">
    <source>
        <dbReference type="Proteomes" id="UP000038830"/>
    </source>
</evidence>
<evidence type="ECO:0000313" key="2">
    <source>
        <dbReference type="EMBL" id="CEP22988.1"/>
    </source>
</evidence>